<keyword evidence="1" id="KW-0472">Membrane</keyword>
<keyword evidence="3" id="KW-1185">Reference proteome</keyword>
<organism evidence="2 3">
    <name type="scientific">Actinopolyspora mzabensis</name>
    <dbReference type="NCBI Taxonomy" id="995066"/>
    <lineage>
        <taxon>Bacteria</taxon>
        <taxon>Bacillati</taxon>
        <taxon>Actinomycetota</taxon>
        <taxon>Actinomycetes</taxon>
        <taxon>Actinopolysporales</taxon>
        <taxon>Actinopolysporaceae</taxon>
        <taxon>Actinopolyspora</taxon>
    </lineage>
</organism>
<keyword evidence="1" id="KW-0812">Transmembrane</keyword>
<name>A0A1G9DQE4_ACTMZ</name>
<gene>
    <name evidence="2" type="ORF">SAMN04487820_110240</name>
</gene>
<feature type="transmembrane region" description="Helical" evidence="1">
    <location>
        <begin position="104"/>
        <end position="124"/>
    </location>
</feature>
<sequence length="161" mass="16530">MPCVSLARKGSGVRNVQIFGSAGTLSGVSGYDARLWRVLDRALLILAVGTLALLIGLGDSPGRADSALGLLILAAAVLPIAVTVSRLPSHARARLRELPRRRRLLTVTAFLAACAAMCIALWSLHNALTPGTLAPLALAVPALALAGVATLGVRITGGRGR</sequence>
<evidence type="ECO:0000256" key="1">
    <source>
        <dbReference type="SAM" id="Phobius"/>
    </source>
</evidence>
<feature type="transmembrane region" description="Helical" evidence="1">
    <location>
        <begin position="42"/>
        <end position="60"/>
    </location>
</feature>
<keyword evidence="1" id="KW-1133">Transmembrane helix</keyword>
<dbReference type="EMBL" id="FNFM01000010">
    <property type="protein sequence ID" value="SDK66107.1"/>
    <property type="molecule type" value="Genomic_DNA"/>
</dbReference>
<dbReference type="AlphaFoldDB" id="A0A1G9DQE4"/>
<feature type="transmembrane region" description="Helical" evidence="1">
    <location>
        <begin position="66"/>
        <end position="84"/>
    </location>
</feature>
<protein>
    <submittedName>
        <fullName evidence="2">Uncharacterized protein</fullName>
    </submittedName>
</protein>
<evidence type="ECO:0000313" key="3">
    <source>
        <dbReference type="Proteomes" id="UP000199213"/>
    </source>
</evidence>
<accession>A0A1G9DQE4</accession>
<proteinExistence type="predicted"/>
<reference evidence="3" key="1">
    <citation type="submission" date="2016-10" db="EMBL/GenBank/DDBJ databases">
        <authorList>
            <person name="Varghese N."/>
            <person name="Submissions S."/>
        </authorList>
    </citation>
    <scope>NUCLEOTIDE SEQUENCE [LARGE SCALE GENOMIC DNA]</scope>
    <source>
        <strain evidence="3">DSM 45460</strain>
    </source>
</reference>
<feature type="transmembrane region" description="Helical" evidence="1">
    <location>
        <begin position="136"/>
        <end position="155"/>
    </location>
</feature>
<evidence type="ECO:0000313" key="2">
    <source>
        <dbReference type="EMBL" id="SDK66107.1"/>
    </source>
</evidence>
<dbReference type="Proteomes" id="UP000199213">
    <property type="component" value="Unassembled WGS sequence"/>
</dbReference>